<reference evidence="2" key="1">
    <citation type="submission" date="2022-07" db="EMBL/GenBank/DDBJ databases">
        <title>Genome Sequence of Physisporinus lineatus.</title>
        <authorList>
            <person name="Buettner E."/>
        </authorList>
    </citation>
    <scope>NUCLEOTIDE SEQUENCE</scope>
    <source>
        <strain evidence="2">VT162</strain>
    </source>
</reference>
<feature type="transmembrane region" description="Helical" evidence="1">
    <location>
        <begin position="118"/>
        <end position="143"/>
    </location>
</feature>
<evidence type="ECO:0000313" key="3">
    <source>
        <dbReference type="Proteomes" id="UP001212997"/>
    </source>
</evidence>
<feature type="transmembrane region" description="Helical" evidence="1">
    <location>
        <begin position="20"/>
        <end position="42"/>
    </location>
</feature>
<comment type="caution">
    <text evidence="2">The sequence shown here is derived from an EMBL/GenBank/DDBJ whole genome shotgun (WGS) entry which is preliminary data.</text>
</comment>
<dbReference type="EMBL" id="JANAWD010000036">
    <property type="protein sequence ID" value="KAJ3489928.1"/>
    <property type="molecule type" value="Genomic_DNA"/>
</dbReference>
<keyword evidence="1" id="KW-1133">Transmembrane helix</keyword>
<dbReference type="Proteomes" id="UP001212997">
    <property type="component" value="Unassembled WGS sequence"/>
</dbReference>
<evidence type="ECO:0000256" key="1">
    <source>
        <dbReference type="SAM" id="Phobius"/>
    </source>
</evidence>
<feature type="transmembrane region" description="Helical" evidence="1">
    <location>
        <begin position="163"/>
        <end position="183"/>
    </location>
</feature>
<feature type="transmembrane region" description="Helical" evidence="1">
    <location>
        <begin position="86"/>
        <end position="106"/>
    </location>
</feature>
<protein>
    <submittedName>
        <fullName evidence="2">Uncharacterized protein</fullName>
    </submittedName>
</protein>
<gene>
    <name evidence="2" type="ORF">NLI96_g1799</name>
</gene>
<accession>A0AAD5V9Y6</accession>
<keyword evidence="1" id="KW-0472">Membrane</keyword>
<keyword evidence="3" id="KW-1185">Reference proteome</keyword>
<keyword evidence="1" id="KW-0812">Transmembrane</keyword>
<feature type="transmembrane region" description="Helical" evidence="1">
    <location>
        <begin position="54"/>
        <end position="74"/>
    </location>
</feature>
<proteinExistence type="predicted"/>
<name>A0AAD5V9Y6_9APHY</name>
<organism evidence="2 3">
    <name type="scientific">Meripilus lineatus</name>
    <dbReference type="NCBI Taxonomy" id="2056292"/>
    <lineage>
        <taxon>Eukaryota</taxon>
        <taxon>Fungi</taxon>
        <taxon>Dikarya</taxon>
        <taxon>Basidiomycota</taxon>
        <taxon>Agaricomycotina</taxon>
        <taxon>Agaricomycetes</taxon>
        <taxon>Polyporales</taxon>
        <taxon>Meripilaceae</taxon>
        <taxon>Meripilus</taxon>
    </lineage>
</organism>
<sequence>MPDWNSAAELATDLSAFMKMVHGVSGFYLWEVALSLSFEWAFIKGLKKFTWPALFYFLGRYAAIATVVGTLVSIDAASPLKCQPLYTFLALVGQLTIGFAAINLALRVMAMWSMRMTVVAPLVALILGHWAVLLQGVIISATWVPGTGCSVTKTNHSLLMVSFTYTAVFMVVLLVLVVIKLMFVSHKRPSLADLMFYHGLQYYIIALLANIPPAVLLALNLNPIMNAMFSFPSGIVFIAAACRSLRQLSDRKPENPSLWDFPFTKNPEADAVIFSSVDPSKVSSSLVFKSGEREPAAGGISLGTNRRGDGVHVQMDTYIVEDNLSEYEANKKPQLGNDSGDEHAL</sequence>
<evidence type="ECO:0000313" key="2">
    <source>
        <dbReference type="EMBL" id="KAJ3489928.1"/>
    </source>
</evidence>
<dbReference type="AlphaFoldDB" id="A0AAD5V9Y6"/>
<feature type="transmembrane region" description="Helical" evidence="1">
    <location>
        <begin position="195"/>
        <end position="218"/>
    </location>
</feature>